<name>A0ABW7RBF3_9ACTN</name>
<evidence type="ECO:0000256" key="1">
    <source>
        <dbReference type="SAM" id="MobiDB-lite"/>
    </source>
</evidence>
<dbReference type="InterPro" id="IPR008258">
    <property type="entry name" value="Transglycosylase_SLT_dom_1"/>
</dbReference>
<keyword evidence="2" id="KW-0732">Signal</keyword>
<feature type="compositionally biased region" description="Polar residues" evidence="1">
    <location>
        <begin position="101"/>
        <end position="113"/>
    </location>
</feature>
<dbReference type="Gene3D" id="1.10.530.10">
    <property type="match status" value="1"/>
</dbReference>
<dbReference type="InterPro" id="IPR023346">
    <property type="entry name" value="Lysozyme-like_dom_sf"/>
</dbReference>
<evidence type="ECO:0000313" key="4">
    <source>
        <dbReference type="EMBL" id="MFH8585381.1"/>
    </source>
</evidence>
<gene>
    <name evidence="4" type="ORF">ACH4GP_13390</name>
</gene>
<keyword evidence="5" id="KW-1185">Reference proteome</keyword>
<dbReference type="SUPFAM" id="SSF53955">
    <property type="entry name" value="Lysozyme-like"/>
    <property type="match status" value="1"/>
</dbReference>
<comment type="caution">
    <text evidence="4">The sequence shown here is derived from an EMBL/GenBank/DDBJ whole genome shotgun (WGS) entry which is preliminary data.</text>
</comment>
<evidence type="ECO:0000313" key="5">
    <source>
        <dbReference type="Proteomes" id="UP001610990"/>
    </source>
</evidence>
<feature type="compositionally biased region" description="Basic and acidic residues" evidence="1">
    <location>
        <begin position="89"/>
        <end position="100"/>
    </location>
</feature>
<protein>
    <submittedName>
        <fullName evidence="4">Transglycosylase SLT domain-containing protein</fullName>
    </submittedName>
</protein>
<accession>A0ABW7RBF3</accession>
<sequence length="241" mass="24727">MPKSAIPGVGRLNRTHKLSAAGVAVAGAAALVFAAVPGADADQGAHRTAAQDVRPVAFATVGSVAEAQQATIAKQADASAEKGKAEAAAKAKTAADKERTQQTAASRSALRNTVSATATAVQPAATAVQPAATAYTNNLDGWIKEALDIMGRHGIPGSYDGIHRNIMRESTGNPQAVNGWDVNAQNGTPSKGLLQVIQPTFQAYHVDGTSWDIFDPVANITAACKYAAAVYGSMDNVNSAY</sequence>
<feature type="domain" description="Transglycosylase SLT" evidence="3">
    <location>
        <begin position="166"/>
        <end position="238"/>
    </location>
</feature>
<organism evidence="4 5">
    <name type="scientific">Streptomyces celluloflavus</name>
    <dbReference type="NCBI Taxonomy" id="58344"/>
    <lineage>
        <taxon>Bacteria</taxon>
        <taxon>Bacillati</taxon>
        <taxon>Actinomycetota</taxon>
        <taxon>Actinomycetes</taxon>
        <taxon>Kitasatosporales</taxon>
        <taxon>Streptomycetaceae</taxon>
        <taxon>Streptomyces</taxon>
    </lineage>
</organism>
<reference evidence="4 5" key="1">
    <citation type="submission" date="2024-10" db="EMBL/GenBank/DDBJ databases">
        <title>The Natural Products Discovery Center: Release of the First 8490 Sequenced Strains for Exploring Actinobacteria Biosynthetic Diversity.</title>
        <authorList>
            <person name="Kalkreuter E."/>
            <person name="Kautsar S.A."/>
            <person name="Yang D."/>
            <person name="Bader C.D."/>
            <person name="Teijaro C.N."/>
            <person name="Fluegel L."/>
            <person name="Davis C.M."/>
            <person name="Simpson J.R."/>
            <person name="Lauterbach L."/>
            <person name="Steele A.D."/>
            <person name="Gui C."/>
            <person name="Meng S."/>
            <person name="Li G."/>
            <person name="Viehrig K."/>
            <person name="Ye F."/>
            <person name="Su P."/>
            <person name="Kiefer A.F."/>
            <person name="Nichols A."/>
            <person name="Cepeda A.J."/>
            <person name="Yan W."/>
            <person name="Fan B."/>
            <person name="Jiang Y."/>
            <person name="Adhikari A."/>
            <person name="Zheng C.-J."/>
            <person name="Schuster L."/>
            <person name="Cowan T.M."/>
            <person name="Smanski M.J."/>
            <person name="Chevrette M.G."/>
            <person name="De Carvalho L.P.S."/>
            <person name="Shen B."/>
        </authorList>
    </citation>
    <scope>NUCLEOTIDE SEQUENCE [LARGE SCALE GENOMIC DNA]</scope>
    <source>
        <strain evidence="4 5">NPDC018013</strain>
    </source>
</reference>
<dbReference type="Proteomes" id="UP001610990">
    <property type="component" value="Unassembled WGS sequence"/>
</dbReference>
<evidence type="ECO:0000259" key="3">
    <source>
        <dbReference type="Pfam" id="PF01464"/>
    </source>
</evidence>
<evidence type="ECO:0000256" key="2">
    <source>
        <dbReference type="SAM" id="SignalP"/>
    </source>
</evidence>
<dbReference type="EMBL" id="JBIRGH010000007">
    <property type="protein sequence ID" value="MFH8585381.1"/>
    <property type="molecule type" value="Genomic_DNA"/>
</dbReference>
<dbReference type="RefSeq" id="WP_397672494.1">
    <property type="nucleotide sequence ID" value="NZ_JBIRGH010000007.1"/>
</dbReference>
<proteinExistence type="predicted"/>
<feature type="region of interest" description="Disordered" evidence="1">
    <location>
        <begin position="89"/>
        <end position="113"/>
    </location>
</feature>
<dbReference type="Pfam" id="PF01464">
    <property type="entry name" value="SLT"/>
    <property type="match status" value="1"/>
</dbReference>
<feature type="signal peptide" evidence="2">
    <location>
        <begin position="1"/>
        <end position="34"/>
    </location>
</feature>
<feature type="chain" id="PRO_5046716697" evidence="2">
    <location>
        <begin position="35"/>
        <end position="241"/>
    </location>
</feature>